<evidence type="ECO:0000313" key="2">
    <source>
        <dbReference type="EMBL" id="GMJ10596.1"/>
    </source>
</evidence>
<dbReference type="PANTHER" id="PTHR33070:SF7">
    <property type="entry name" value="RX N-TERMINAL DOMAIN-CONTAINING PROTEIN"/>
    <property type="match status" value="1"/>
</dbReference>
<proteinExistence type="predicted"/>
<dbReference type="OrthoDB" id="1678530at2759"/>
<dbReference type="GO" id="GO:0048364">
    <property type="term" value="P:root development"/>
    <property type="evidence" value="ECO:0007669"/>
    <property type="project" value="InterPro"/>
</dbReference>
<dbReference type="EMBL" id="BSYR01000056">
    <property type="protein sequence ID" value="GMJ10596.1"/>
    <property type="molecule type" value="Genomic_DNA"/>
</dbReference>
<protein>
    <submittedName>
        <fullName evidence="2">Uncharacterized protein</fullName>
    </submittedName>
</protein>
<keyword evidence="1" id="KW-0175">Coiled coil</keyword>
<evidence type="ECO:0000313" key="3">
    <source>
        <dbReference type="Proteomes" id="UP001165190"/>
    </source>
</evidence>
<gene>
    <name evidence="2" type="ORF">HRI_004728800</name>
</gene>
<name>A0A9W7J8F1_HIBTR</name>
<accession>A0A9W7J8F1</accession>
<keyword evidence="3" id="KW-1185">Reference proteome</keyword>
<dbReference type="PANTHER" id="PTHR33070">
    <property type="entry name" value="OS06G0725500 PROTEIN"/>
    <property type="match status" value="1"/>
</dbReference>
<dbReference type="AlphaFoldDB" id="A0A9W7J8F1"/>
<organism evidence="2 3">
    <name type="scientific">Hibiscus trionum</name>
    <name type="common">Flower of an hour</name>
    <dbReference type="NCBI Taxonomy" id="183268"/>
    <lineage>
        <taxon>Eukaryota</taxon>
        <taxon>Viridiplantae</taxon>
        <taxon>Streptophyta</taxon>
        <taxon>Embryophyta</taxon>
        <taxon>Tracheophyta</taxon>
        <taxon>Spermatophyta</taxon>
        <taxon>Magnoliopsida</taxon>
        <taxon>eudicotyledons</taxon>
        <taxon>Gunneridae</taxon>
        <taxon>Pentapetalae</taxon>
        <taxon>rosids</taxon>
        <taxon>malvids</taxon>
        <taxon>Malvales</taxon>
        <taxon>Malvaceae</taxon>
        <taxon>Malvoideae</taxon>
        <taxon>Hibiscus</taxon>
    </lineage>
</organism>
<dbReference type="Proteomes" id="UP001165190">
    <property type="component" value="Unassembled WGS sequence"/>
</dbReference>
<reference evidence="2" key="1">
    <citation type="submission" date="2023-05" db="EMBL/GenBank/DDBJ databases">
        <title>Genome and transcriptome analyses reveal genes involved in the formation of fine ridges on petal epidermal cells in Hibiscus trionum.</title>
        <authorList>
            <person name="Koshimizu S."/>
            <person name="Masuda S."/>
            <person name="Ishii T."/>
            <person name="Shirasu K."/>
            <person name="Hoshino A."/>
            <person name="Arita M."/>
        </authorList>
    </citation>
    <scope>NUCLEOTIDE SEQUENCE</scope>
    <source>
        <strain evidence="2">Hamamatsu line</strain>
    </source>
</reference>
<dbReference type="InterPro" id="IPR004320">
    <property type="entry name" value="BPS1_pln"/>
</dbReference>
<dbReference type="Pfam" id="PF03087">
    <property type="entry name" value="BPS1"/>
    <property type="match status" value="1"/>
</dbReference>
<evidence type="ECO:0000256" key="1">
    <source>
        <dbReference type="SAM" id="Coils"/>
    </source>
</evidence>
<sequence>MFMCSLTFHSPIISLNPSLESTQSTMANLNFNALRDLHNSANDLLHSPIIKRALLHQGQEKWVHQVSESSLRMLDVCGISRDILLLVKEHVQDLQFTLRRLSTDDSDIGTKVAVYDRYSKKLKKETLKCLRSLKGMKNKPIANNIVAPIDDNLSMVVDVLREVRVTAISVVESLLSLISIPWLERKPAKGYFGSKFMRRSWPRFYDISDEMAVQSANKRLQAVEITVEDLEAELECIFRRLIQTRVLLLNILTN</sequence>
<dbReference type="GO" id="GO:0048367">
    <property type="term" value="P:shoot system development"/>
    <property type="evidence" value="ECO:0007669"/>
    <property type="project" value="InterPro"/>
</dbReference>
<comment type="caution">
    <text evidence="2">The sequence shown here is derived from an EMBL/GenBank/DDBJ whole genome shotgun (WGS) entry which is preliminary data.</text>
</comment>
<feature type="coiled-coil region" evidence="1">
    <location>
        <begin position="213"/>
        <end position="240"/>
    </location>
</feature>